<dbReference type="EMBL" id="CP097478">
    <property type="protein sequence ID" value="USS93634.1"/>
    <property type="molecule type" value="Genomic_DNA"/>
</dbReference>
<proteinExistence type="predicted"/>
<accession>A0ABY5C4B9</accession>
<dbReference type="RefSeq" id="WP_252780501.1">
    <property type="nucleotide sequence ID" value="NZ_CP097478.1"/>
</dbReference>
<evidence type="ECO:0000259" key="1">
    <source>
        <dbReference type="Pfam" id="PF13518"/>
    </source>
</evidence>
<reference evidence="2" key="1">
    <citation type="submission" date="2022-05" db="EMBL/GenBank/DDBJ databases">
        <authorList>
            <person name="Oliphant S.A."/>
            <person name="Watson-Haigh N.S."/>
            <person name="Sumby K.M."/>
            <person name="Gardner J.M."/>
            <person name="Jiranek V."/>
        </authorList>
    </citation>
    <scope>NUCLEOTIDE SEQUENCE</scope>
    <source>
        <strain evidence="2">Ru20-1</strain>
    </source>
</reference>
<feature type="domain" description="Insertion element IS150 protein InsJ-like helix-turn-helix" evidence="1">
    <location>
        <begin position="2"/>
        <end position="49"/>
    </location>
</feature>
<sequence length="77" mass="9048">MVNYYQTYETSINLVALEFKLNPSQVRNWVYKFNHYGDEGLLAKRLGRKSMKKKPKDQSLSKDKEAAYLTEISELKT</sequence>
<organism evidence="2 3">
    <name type="scientific">Fructilactobacillus ixorae</name>
    <dbReference type="NCBI Taxonomy" id="1750535"/>
    <lineage>
        <taxon>Bacteria</taxon>
        <taxon>Bacillati</taxon>
        <taxon>Bacillota</taxon>
        <taxon>Bacilli</taxon>
        <taxon>Lactobacillales</taxon>
        <taxon>Lactobacillaceae</taxon>
        <taxon>Fructilactobacillus</taxon>
    </lineage>
</organism>
<dbReference type="InterPro" id="IPR055247">
    <property type="entry name" value="InsJ-like_HTH"/>
</dbReference>
<dbReference type="Pfam" id="PF13518">
    <property type="entry name" value="HTH_28"/>
    <property type="match status" value="1"/>
</dbReference>
<protein>
    <submittedName>
        <fullName evidence="2">Helix-turn-helix domain containing protein</fullName>
    </submittedName>
</protein>
<evidence type="ECO:0000313" key="2">
    <source>
        <dbReference type="EMBL" id="USS93634.1"/>
    </source>
</evidence>
<dbReference type="InterPro" id="IPR010921">
    <property type="entry name" value="Trp_repressor/repl_initiator"/>
</dbReference>
<dbReference type="Proteomes" id="UP001057532">
    <property type="component" value="Chromosome"/>
</dbReference>
<gene>
    <name evidence="2" type="ORF">M8332_01930</name>
</gene>
<name>A0ABY5C4B9_9LACO</name>
<evidence type="ECO:0000313" key="3">
    <source>
        <dbReference type="Proteomes" id="UP001057532"/>
    </source>
</evidence>
<keyword evidence="3" id="KW-1185">Reference proteome</keyword>
<dbReference type="SUPFAM" id="SSF48295">
    <property type="entry name" value="TrpR-like"/>
    <property type="match status" value="1"/>
</dbReference>